<dbReference type="InterPro" id="IPR011060">
    <property type="entry name" value="RibuloseP-bd_barrel"/>
</dbReference>
<protein>
    <submittedName>
        <fullName evidence="1">Orotidine-5'-phosphate decarboxylase</fullName>
    </submittedName>
</protein>
<gene>
    <name evidence="1" type="ORF">C2R92_08475</name>
</gene>
<dbReference type="SUPFAM" id="SSF51366">
    <property type="entry name" value="Ribulose-phoshate binding barrel"/>
    <property type="match status" value="1"/>
</dbReference>
<feature type="non-terminal residue" evidence="1">
    <location>
        <position position="1"/>
    </location>
</feature>
<evidence type="ECO:0000313" key="2">
    <source>
        <dbReference type="Proteomes" id="UP000244660"/>
    </source>
</evidence>
<dbReference type="Proteomes" id="UP000244660">
    <property type="component" value="Unassembled WGS sequence"/>
</dbReference>
<dbReference type="AlphaFoldDB" id="A0A2T6SJG5"/>
<organism evidence="1 2">
    <name type="scientific">Helicobacter pylori</name>
    <name type="common">Campylobacter pylori</name>
    <dbReference type="NCBI Taxonomy" id="210"/>
    <lineage>
        <taxon>Bacteria</taxon>
        <taxon>Pseudomonadati</taxon>
        <taxon>Campylobacterota</taxon>
        <taxon>Epsilonproteobacteria</taxon>
        <taxon>Campylobacterales</taxon>
        <taxon>Helicobacteraceae</taxon>
        <taxon>Helicobacter</taxon>
    </lineage>
</organism>
<proteinExistence type="predicted"/>
<comment type="caution">
    <text evidence="1">The sequence shown here is derived from an EMBL/GenBank/DDBJ whole genome shotgun (WGS) entry which is preliminary data.</text>
</comment>
<evidence type="ECO:0000313" key="1">
    <source>
        <dbReference type="EMBL" id="PUD36851.1"/>
    </source>
</evidence>
<name>A0A2T6SJG5_HELPX</name>
<reference evidence="1 2" key="1">
    <citation type="submission" date="2018-01" db="EMBL/GenBank/DDBJ databases">
        <title>Helicobacter pylori genome-wide association study shows promise for predicting gastric cancer risk.</title>
        <authorList>
            <person name="Berthenet E."/>
            <person name="Yahara K."/>
            <person name="Thorell K."/>
            <person name="Pascoe B."/>
            <person name="Meric G."/>
            <person name="Mikhail J.M."/>
            <person name="Engstrand L."/>
            <person name="Enroth H."/>
            <person name="Burette A."/>
            <person name="Megraud F."/>
            <person name="Atherton J."/>
            <person name="Smith S."/>
            <person name="Wilkinson T.S."/>
            <person name="Hitchings M.D."/>
            <person name="Falush D."/>
            <person name="Sheppard S.K."/>
        </authorList>
    </citation>
    <scope>NUCLEOTIDE SEQUENCE [LARGE SCALE GENOMIC DNA]</scope>
    <source>
        <strain evidence="1 2">462</strain>
    </source>
</reference>
<dbReference type="EMBL" id="QBQB01000217">
    <property type="protein sequence ID" value="PUD36851.1"/>
    <property type="molecule type" value="Genomic_DNA"/>
</dbReference>
<dbReference type="InterPro" id="IPR013785">
    <property type="entry name" value="Aldolase_TIM"/>
</dbReference>
<accession>A0A2T6SJG5</accession>
<dbReference type="Gene3D" id="3.20.20.70">
    <property type="entry name" value="Aldolase class I"/>
    <property type="match status" value="1"/>
</dbReference>
<sequence length="31" mass="3601">KQNLSDFIVVGRPIYQAKEPREVVLELLKDC</sequence>